<protein>
    <recommendedName>
        <fullName evidence="8">NB-ARC domain-containing protein</fullName>
    </recommendedName>
</protein>
<comment type="caution">
    <text evidence="6">The sequence shown here is derived from an EMBL/GenBank/DDBJ whole genome shotgun (WGS) entry which is preliminary data.</text>
</comment>
<dbReference type="PANTHER" id="PTHR19338">
    <property type="entry name" value="TRANSLOCASE OF INNER MITOCHONDRIAL MEMBRANE 13 HOMOLOG"/>
    <property type="match status" value="1"/>
</dbReference>
<evidence type="ECO:0000313" key="7">
    <source>
        <dbReference type="Proteomes" id="UP000467840"/>
    </source>
</evidence>
<proteinExistence type="predicted"/>
<dbReference type="InterPro" id="IPR038005">
    <property type="entry name" value="RX-like_CC"/>
</dbReference>
<dbReference type="InterPro" id="IPR027417">
    <property type="entry name" value="P-loop_NTPase"/>
</dbReference>
<keyword evidence="7" id="KW-1185">Reference proteome</keyword>
<dbReference type="Pfam" id="PF18052">
    <property type="entry name" value="Rx_N"/>
    <property type="match status" value="1"/>
</dbReference>
<feature type="domain" description="NB-ARC" evidence="4">
    <location>
        <begin position="138"/>
        <end position="233"/>
    </location>
</feature>
<dbReference type="PANTHER" id="PTHR19338:SF66">
    <property type="entry name" value="NB-ARC DOMAIN-CONTAINING PROTEIN"/>
    <property type="match status" value="1"/>
</dbReference>
<organism evidence="6 7">
    <name type="scientific">Hevea brasiliensis</name>
    <name type="common">Para rubber tree</name>
    <name type="synonym">Siphonia brasiliensis</name>
    <dbReference type="NCBI Taxonomy" id="3981"/>
    <lineage>
        <taxon>Eukaryota</taxon>
        <taxon>Viridiplantae</taxon>
        <taxon>Streptophyta</taxon>
        <taxon>Embryophyta</taxon>
        <taxon>Tracheophyta</taxon>
        <taxon>Spermatophyta</taxon>
        <taxon>Magnoliopsida</taxon>
        <taxon>eudicotyledons</taxon>
        <taxon>Gunneridae</taxon>
        <taxon>Pentapetalae</taxon>
        <taxon>rosids</taxon>
        <taxon>fabids</taxon>
        <taxon>Malpighiales</taxon>
        <taxon>Euphorbiaceae</taxon>
        <taxon>Crotonoideae</taxon>
        <taxon>Micrandreae</taxon>
        <taxon>Hevea</taxon>
    </lineage>
</organism>
<keyword evidence="1" id="KW-0677">Repeat</keyword>
<dbReference type="Gene3D" id="1.20.5.4130">
    <property type="match status" value="1"/>
</dbReference>
<gene>
    <name evidence="6" type="ORF">GH714_021334</name>
</gene>
<accession>A0A6A6L9U5</accession>
<dbReference type="Pfam" id="PF00931">
    <property type="entry name" value="NB-ARC"/>
    <property type="match status" value="1"/>
</dbReference>
<dbReference type="AlphaFoldDB" id="A0A6A6L9U5"/>
<dbReference type="InterPro" id="IPR041118">
    <property type="entry name" value="Rx_N"/>
</dbReference>
<feature type="domain" description="Disease resistance N-terminal" evidence="5">
    <location>
        <begin position="13"/>
        <end position="59"/>
    </location>
</feature>
<evidence type="ECO:0000256" key="3">
    <source>
        <dbReference type="ARBA" id="ARBA00022821"/>
    </source>
</evidence>
<dbReference type="GO" id="GO:0006952">
    <property type="term" value="P:defense response"/>
    <property type="evidence" value="ECO:0007669"/>
    <property type="project" value="UniProtKB-KW"/>
</dbReference>
<dbReference type="GO" id="GO:0043531">
    <property type="term" value="F:ADP binding"/>
    <property type="evidence" value="ECO:0007669"/>
    <property type="project" value="InterPro"/>
</dbReference>
<evidence type="ECO:0008006" key="8">
    <source>
        <dbReference type="Google" id="ProtNLM"/>
    </source>
</evidence>
<dbReference type="Gene3D" id="3.40.50.300">
    <property type="entry name" value="P-loop containing nucleotide triphosphate hydrolases"/>
    <property type="match status" value="1"/>
</dbReference>
<dbReference type="EMBL" id="JAAGAX010000012">
    <property type="protein sequence ID" value="KAF2297317.1"/>
    <property type="molecule type" value="Genomic_DNA"/>
</dbReference>
<evidence type="ECO:0000256" key="2">
    <source>
        <dbReference type="ARBA" id="ARBA00022741"/>
    </source>
</evidence>
<evidence type="ECO:0000256" key="1">
    <source>
        <dbReference type="ARBA" id="ARBA00022737"/>
    </source>
</evidence>
<dbReference type="SUPFAM" id="SSF52540">
    <property type="entry name" value="P-loop containing nucleoside triphosphate hydrolases"/>
    <property type="match status" value="1"/>
</dbReference>
<name>A0A6A6L9U5_HEVBR</name>
<keyword evidence="2" id="KW-0547">Nucleotide-binding</keyword>
<evidence type="ECO:0000313" key="6">
    <source>
        <dbReference type="EMBL" id="KAF2297317.1"/>
    </source>
</evidence>
<evidence type="ECO:0000259" key="5">
    <source>
        <dbReference type="Pfam" id="PF18052"/>
    </source>
</evidence>
<keyword evidence="3" id="KW-0611">Plant defense</keyword>
<dbReference type="InterPro" id="IPR002182">
    <property type="entry name" value="NB-ARC"/>
</dbReference>
<dbReference type="CDD" id="cd14798">
    <property type="entry name" value="RX-CC_like"/>
    <property type="match status" value="1"/>
</dbReference>
<evidence type="ECO:0000259" key="4">
    <source>
        <dbReference type="Pfam" id="PF00931"/>
    </source>
</evidence>
<sequence>MAESAVSTVADESFLKDADTRQDEEETIRNWVSEIREAAYDVEDIIEEFALKVALRRRSGVVNVIKRYATIAKESVELYRVGSEIQTIKSRISNLTTSLQTYGIQPRESSGPSLQGGRQQHLRRSYSHIVEDDIVGLEEDVKILVEQLVSSEKTVVSIYGMGGLGKTTLAKKMYHNPDVRHHFEAFAWAYISQQCQPRDVWEGILFKLINPSKEQREEISSLRDDELVKMLYQVQQEKNV</sequence>
<reference evidence="6 7" key="1">
    <citation type="journal article" date="2020" name="Mol. Plant">
        <title>The Chromosome-Based Rubber Tree Genome Provides New Insights into Spurge Genome Evolution and Rubber Biosynthesis.</title>
        <authorList>
            <person name="Liu J."/>
            <person name="Shi C."/>
            <person name="Shi C.C."/>
            <person name="Li W."/>
            <person name="Zhang Q.J."/>
            <person name="Zhang Y."/>
            <person name="Li K."/>
            <person name="Lu H.F."/>
            <person name="Shi C."/>
            <person name="Zhu S.T."/>
            <person name="Xiao Z.Y."/>
            <person name="Nan H."/>
            <person name="Yue Y."/>
            <person name="Zhu X.G."/>
            <person name="Wu Y."/>
            <person name="Hong X.N."/>
            <person name="Fan G.Y."/>
            <person name="Tong Y."/>
            <person name="Zhang D."/>
            <person name="Mao C.L."/>
            <person name="Liu Y.L."/>
            <person name="Hao S.J."/>
            <person name="Liu W.Q."/>
            <person name="Lv M.Q."/>
            <person name="Zhang H.B."/>
            <person name="Liu Y."/>
            <person name="Hu-Tang G.R."/>
            <person name="Wang J.P."/>
            <person name="Wang J.H."/>
            <person name="Sun Y.H."/>
            <person name="Ni S.B."/>
            <person name="Chen W.B."/>
            <person name="Zhang X.C."/>
            <person name="Jiao Y.N."/>
            <person name="Eichler E.E."/>
            <person name="Li G.H."/>
            <person name="Liu X."/>
            <person name="Gao L.Z."/>
        </authorList>
    </citation>
    <scope>NUCLEOTIDE SEQUENCE [LARGE SCALE GENOMIC DNA]</scope>
    <source>
        <strain evidence="7">cv. GT1</strain>
        <tissue evidence="6">Leaf</tissue>
    </source>
</reference>
<dbReference type="Proteomes" id="UP000467840">
    <property type="component" value="Chromosome 18"/>
</dbReference>